<name>A0A9Q9B2V5_9PEZI</name>
<evidence type="ECO:0000256" key="1">
    <source>
        <dbReference type="SAM" id="MobiDB-lite"/>
    </source>
</evidence>
<evidence type="ECO:0000313" key="3">
    <source>
        <dbReference type="Proteomes" id="UP001056384"/>
    </source>
</evidence>
<gene>
    <name evidence="2" type="ORF">Slin15195_G129490</name>
</gene>
<sequence>MAVRTVTRRWGRAPPPTYTPPTPSPPPRELAEVDDDDDDDDNAQEAVYIAQLTKAADAKAFLAAYTGYSRLAGRRCGLVCLVLDSNQRIAPAVRDLVLHHAQREHTITSNATARIKALQRGQWQLSFAQLYILFAVEATKEHFLRGIVKAQNDGGPLVDFLTALDTVRSTRVVEQTDRIRQNRQEGSRSVSAWKPQDIENTRKLLRERRRIEDIGHYDDDHHIEQIQDEYNQNEHNQNEHSRDGTAVDDQIDDSAIEFEDLHVNPNASEGEGQAGKITTPSRQQQDHSEIDISLTSTSRSIQICRTFSPPAQRSARSRLSWEEPIAGVESIFSKSATPTDLWQSQPTKISSSSIHNNSDLGDAQLDLDSTITSSSCLSTLSCSTASQSRAHASRGHNRPIDTAKDPNDRLDRAFLALCLPVFFWPVAVWIASAPQRQPSPVRTQLHFSPHNELGDMSRHRLSDQQYDAALTSLHAHDRNLTKPAFTTLLRFFVSGQYHLIPETILDPGVDVPMPPYQLLHGAERLPDIVLPVGSNVEGQNYSLAILKPGHEGAVNCGYFVGPVNNLDIVRHFAASLQAPRGQFRIVQVDAEREEETRWDTILTRVLDLTANNCALREYDKNTVWDCIFLALATIHDQQHPSVHLTDLPEKPGVPAIDADDDVRAIYLNEATAFLDRCSQRTLTCRYFTDSARLALEHLSTQSCSPSNISREHMSFKGGLEMFVHDAEAMRAMVDKQYEACNRSRLIVRASMQPAL</sequence>
<protein>
    <submittedName>
        <fullName evidence="2">Uncharacterized protein</fullName>
    </submittedName>
</protein>
<proteinExistence type="predicted"/>
<keyword evidence="3" id="KW-1185">Reference proteome</keyword>
<reference evidence="2" key="1">
    <citation type="submission" date="2022-06" db="EMBL/GenBank/DDBJ databases">
        <title>Complete genome sequences of two strains of the flax pathogen Septoria linicola.</title>
        <authorList>
            <person name="Lapalu N."/>
            <person name="Simon A."/>
            <person name="Demenou B."/>
            <person name="Paumier D."/>
            <person name="Guillot M.-P."/>
            <person name="Gout L."/>
            <person name="Valade R."/>
        </authorList>
    </citation>
    <scope>NUCLEOTIDE SEQUENCE</scope>
    <source>
        <strain evidence="2">SE15195</strain>
    </source>
</reference>
<dbReference type="AlphaFoldDB" id="A0A9Q9B2V5"/>
<accession>A0A9Q9B2V5</accession>
<evidence type="ECO:0000313" key="2">
    <source>
        <dbReference type="EMBL" id="USW59630.1"/>
    </source>
</evidence>
<organism evidence="2 3">
    <name type="scientific">Septoria linicola</name>
    <dbReference type="NCBI Taxonomy" id="215465"/>
    <lineage>
        <taxon>Eukaryota</taxon>
        <taxon>Fungi</taxon>
        <taxon>Dikarya</taxon>
        <taxon>Ascomycota</taxon>
        <taxon>Pezizomycotina</taxon>
        <taxon>Dothideomycetes</taxon>
        <taxon>Dothideomycetidae</taxon>
        <taxon>Mycosphaerellales</taxon>
        <taxon>Mycosphaerellaceae</taxon>
        <taxon>Septoria</taxon>
    </lineage>
</organism>
<feature type="compositionally biased region" description="Basic residues" evidence="1">
    <location>
        <begin position="1"/>
        <end position="11"/>
    </location>
</feature>
<dbReference type="EMBL" id="CP099431">
    <property type="protein sequence ID" value="USW59630.1"/>
    <property type="molecule type" value="Genomic_DNA"/>
</dbReference>
<feature type="region of interest" description="Disordered" evidence="1">
    <location>
        <begin position="1"/>
        <end position="40"/>
    </location>
</feature>
<dbReference type="Proteomes" id="UP001056384">
    <property type="component" value="Chromosome 14"/>
</dbReference>
<feature type="region of interest" description="Disordered" evidence="1">
    <location>
        <begin position="263"/>
        <end position="288"/>
    </location>
</feature>
<feature type="compositionally biased region" description="Pro residues" evidence="1">
    <location>
        <begin position="13"/>
        <end position="28"/>
    </location>
</feature>